<reference evidence="1" key="1">
    <citation type="journal article" date="2021" name="Proc. Natl. Acad. Sci. U.S.A.">
        <title>A Catalog of Tens of Thousands of Viruses from Human Metagenomes Reveals Hidden Associations with Chronic Diseases.</title>
        <authorList>
            <person name="Tisza M.J."/>
            <person name="Buck C.B."/>
        </authorList>
    </citation>
    <scope>NUCLEOTIDE SEQUENCE</scope>
    <source>
        <strain evidence="1">CtLl75</strain>
    </source>
</reference>
<evidence type="ECO:0000313" key="1">
    <source>
        <dbReference type="EMBL" id="DAE28359.1"/>
    </source>
</evidence>
<sequence length="48" mass="5528">MAVLSLSFNNYISLHEVICTHYLLSARIKQFGLRHLLCISELSYLTKS</sequence>
<organism evidence="1">
    <name type="scientific">virus sp. ctLl75</name>
    <dbReference type="NCBI Taxonomy" id="2828249"/>
    <lineage>
        <taxon>Viruses</taxon>
    </lineage>
</organism>
<protein>
    <submittedName>
        <fullName evidence="1">Uncharacterized protein</fullName>
    </submittedName>
</protein>
<name>A0A8S5RAJ6_9VIRU</name>
<proteinExistence type="predicted"/>
<dbReference type="EMBL" id="BK059085">
    <property type="protein sequence ID" value="DAE28359.1"/>
    <property type="molecule type" value="Genomic_DNA"/>
</dbReference>
<accession>A0A8S5RAJ6</accession>